<protein>
    <recommendedName>
        <fullName evidence="1">Reverse transcriptase domain-containing protein</fullName>
    </recommendedName>
</protein>
<dbReference type="InterPro" id="IPR043502">
    <property type="entry name" value="DNA/RNA_pol_sf"/>
</dbReference>
<dbReference type="EMBL" id="JARBHB010000177">
    <property type="protein sequence ID" value="KAJ8865482.1"/>
    <property type="molecule type" value="Genomic_DNA"/>
</dbReference>
<evidence type="ECO:0000313" key="3">
    <source>
        <dbReference type="Proteomes" id="UP001159363"/>
    </source>
</evidence>
<dbReference type="Pfam" id="PF00078">
    <property type="entry name" value="RVT_1"/>
    <property type="match status" value="1"/>
</dbReference>
<name>A0ABQ9G251_9NEOP</name>
<feature type="domain" description="Reverse transcriptase" evidence="1">
    <location>
        <begin position="1"/>
        <end position="214"/>
    </location>
</feature>
<gene>
    <name evidence="2" type="ORF">PR048_033772</name>
</gene>
<proteinExistence type="predicted"/>
<organism evidence="2 3">
    <name type="scientific">Dryococelus australis</name>
    <dbReference type="NCBI Taxonomy" id="614101"/>
    <lineage>
        <taxon>Eukaryota</taxon>
        <taxon>Metazoa</taxon>
        <taxon>Ecdysozoa</taxon>
        <taxon>Arthropoda</taxon>
        <taxon>Hexapoda</taxon>
        <taxon>Insecta</taxon>
        <taxon>Pterygota</taxon>
        <taxon>Neoptera</taxon>
        <taxon>Polyneoptera</taxon>
        <taxon>Phasmatodea</taxon>
        <taxon>Verophasmatodea</taxon>
        <taxon>Anareolatae</taxon>
        <taxon>Phasmatidae</taxon>
        <taxon>Eurycanthinae</taxon>
        <taxon>Dryococelus</taxon>
    </lineage>
</organism>
<evidence type="ECO:0000259" key="1">
    <source>
        <dbReference type="PROSITE" id="PS50878"/>
    </source>
</evidence>
<dbReference type="Proteomes" id="UP001159363">
    <property type="component" value="Unassembled WGS sequence"/>
</dbReference>
<keyword evidence="3" id="KW-1185">Reference proteome</keyword>
<accession>A0ABQ9G251</accession>
<dbReference type="PROSITE" id="PS50878">
    <property type="entry name" value="RT_POL"/>
    <property type="match status" value="1"/>
</dbReference>
<reference evidence="2 3" key="1">
    <citation type="submission" date="2023-02" db="EMBL/GenBank/DDBJ databases">
        <title>LHISI_Scaffold_Assembly.</title>
        <authorList>
            <person name="Stuart O.P."/>
            <person name="Cleave R."/>
            <person name="Magrath M.J.L."/>
            <person name="Mikheyev A.S."/>
        </authorList>
    </citation>
    <scope>NUCLEOTIDE SEQUENCE [LARGE SCALE GENOMIC DNA]</scope>
    <source>
        <strain evidence="2">Daus_M_001</strain>
        <tissue evidence="2">Leg muscle</tissue>
    </source>
</reference>
<dbReference type="SUPFAM" id="SSF56672">
    <property type="entry name" value="DNA/RNA polymerases"/>
    <property type="match status" value="1"/>
</dbReference>
<evidence type="ECO:0000313" key="2">
    <source>
        <dbReference type="EMBL" id="KAJ8865482.1"/>
    </source>
</evidence>
<dbReference type="PANTHER" id="PTHR19446">
    <property type="entry name" value="REVERSE TRANSCRIPTASES"/>
    <property type="match status" value="1"/>
</dbReference>
<sequence>MNLPIFRLRQPVGGPSFSQEARVLVYLKSQKIGMTILTGWPPLYLVRRSRGVRSLAKVLLARWNTSTTVEKGPHSKGHSSALMDWQENLSLLSEVLYSASSQLRSTYMAVLDVKKAFDTVQHVPLLNILRSRGAPFLILRHIHKIYAQGTTSIQLPGQVLKGIPVHQGVRQGDPLSPVLFNIVMDSALAKLNPMSAFSWGMIPSHIWPLLMTLF</sequence>
<dbReference type="InterPro" id="IPR000477">
    <property type="entry name" value="RT_dom"/>
</dbReference>
<comment type="caution">
    <text evidence="2">The sequence shown here is derived from an EMBL/GenBank/DDBJ whole genome shotgun (WGS) entry which is preliminary data.</text>
</comment>